<dbReference type="GO" id="GO:0071770">
    <property type="term" value="P:DIM/DIP cell wall layer assembly"/>
    <property type="evidence" value="ECO:0007669"/>
    <property type="project" value="TreeGrafter"/>
</dbReference>
<dbReference type="InterPro" id="IPR036736">
    <property type="entry name" value="ACP-like_sf"/>
</dbReference>
<evidence type="ECO:0000256" key="2">
    <source>
        <dbReference type="ARBA" id="ARBA00022553"/>
    </source>
</evidence>
<feature type="domain" description="Ketosynthase family 3 (KS3)" evidence="5">
    <location>
        <begin position="9"/>
        <end position="421"/>
    </location>
</feature>
<dbReference type="Gene3D" id="3.30.70.3290">
    <property type="match status" value="1"/>
</dbReference>
<dbReference type="Pfam" id="PF00550">
    <property type="entry name" value="PP-binding"/>
    <property type="match status" value="1"/>
</dbReference>
<dbReference type="GO" id="GO:0006633">
    <property type="term" value="P:fatty acid biosynthetic process"/>
    <property type="evidence" value="ECO:0007669"/>
    <property type="project" value="InterPro"/>
</dbReference>
<dbReference type="RefSeq" id="WP_076401471.1">
    <property type="nucleotide sequence ID" value="NZ_FTOA01000006.1"/>
</dbReference>
<accession>A0A1N7P982</accession>
<dbReference type="SUPFAM" id="SSF47336">
    <property type="entry name" value="ACP-like"/>
    <property type="match status" value="1"/>
</dbReference>
<gene>
    <name evidence="6" type="ORF">SAMN05421779_106160</name>
</gene>
<feature type="domain" description="Carrier" evidence="4">
    <location>
        <begin position="1364"/>
        <end position="1439"/>
    </location>
</feature>
<dbReference type="InterPro" id="IPR029058">
    <property type="entry name" value="AB_hydrolase_fold"/>
</dbReference>
<dbReference type="SUPFAM" id="SSF53901">
    <property type="entry name" value="Thiolase-like"/>
    <property type="match status" value="1"/>
</dbReference>
<dbReference type="InterPro" id="IPR057326">
    <property type="entry name" value="KR_dom"/>
</dbReference>
<dbReference type="SUPFAM" id="SSF52151">
    <property type="entry name" value="FabD/lysophospholipase-like"/>
    <property type="match status" value="1"/>
</dbReference>
<dbReference type="Pfam" id="PF00698">
    <property type="entry name" value="Acyl_transf_1"/>
    <property type="match status" value="1"/>
</dbReference>
<sequence length="1476" mass="154076">MAEPLSLPPFSLAVIGMAGRFPGAADLTGFWQTLCAATPAGRDLAGDAAPDVVRYGYPLEGIDQFDAAFFDMSPREAALTDPQHRLFLECAYHALEDAALCPTPDGPAIGVYAACNFNSYLFQVTRGISMLNPTDYFDVVIGNDKDYLASRVAYKLDLKGPAMAVQTACSSSLTAVAVAAQALLSGQCDVALAGGVGVRPDQDSGYRVEQDGALSADGRVRAFSDDASGVADGNGVGVVVLRRLEDAVAAGDRIYAVIRSAAVNNDGAAKAGFSAPSVAGQAAVIEEALALADVPADSIGYLEAHGTGTPIGDPIEVAALRQAWHGAARGSCVLGSVKTVIGHLNAAAGIAGLIKAVLALHHRQRPGLANFHAPNPDLGLDDSPFVIQTATTDWPEGDTPRRAAVSSFGLGGTNVHLILEQAPVDHHKTEGTDATASLILPLSARSETALLQQASQLAALLEQPGAPALSAVAYTLCHGRRAWEYRCAVQARTPAQAVRALRAGTLKRNLRRVADPARPAAVCFVFPGAGAQQVDMGLGLYRTLPAFADAFDRCAAAFRAEAGVDLLAVLSDAEALQQPVAGMAALFAVDYALACSLMAAGVVPDSLMGHSLGEYVAATLAGVFTLPDAVRLITLRARLIASTPAGGMMLLPFSGSDASALCGDDIAVAVITGPTACIVSGASDALQALAARLDADGRSYTVLAAERAGHSPLLDPVLDEFRRAVASVPRHAPRVPLVSNVSGTWLTAEQATDPAYWVDQLRQTVRLSDGIGCLAADPDRLFLEVGPGRGLSALIRKHPAITAGRAIIPLMKADGKSDEDVDVWNEALARIWAAGGAVPLTALAPPSVAGRPVSLPPYPFDHRRHWADGEASRPQVAPLADHTAENWLYQPVWQQVPWPPAAEAAEVVVLGPQADHLSAGWAAQGWIVHPVADLPALRALLQEHGGAIRFLMDTTLLDLPLDSAPQAVLAAAYHHPVALAALLADLSQATPLTVLFAVRGLAQVQGTEAVDPLRAAVLGPCRVLPFEVPAVASLVVDWPENSDLADLPHLLSLAEQAPLSLAAVRHGRLWLAEVAPVALPARPAALPVVAGAAYLILGGSGGIGMALAQWLAQRAEQEGTPITLVPVQRRPPQAALWDGLRSPLVRVEPHQADLADPAALAAVVAAHPSLRGVIHAAGVSGGGLMQAGVPQGTDSNFGPKVFGLLALEQALAGRDLDFILLSSSLGAFSGTIGQVDNTAANCVLDAWAMAHPLPRCARILSLNWDVWREVGMITALGERHRQITGEEMTHGHSPEQARWALERALAVRGGPVGGAQVAISTRPLPAMLADLRQRRAQATRVFEQVTLTAASGGERPDLLTPLVPARHDVDRCLLLLFEERLGIHGLGINDDYVELGGDSLLAMPLTAAIRDTFAVPFPVAALFRTRTVARIADHLMSDEATAARLLALAGVLLQVRAMSPDHVKAALMAPGLEAAQ</sequence>
<keyword evidence="3 6" id="KW-0808">Transferase</keyword>
<dbReference type="PROSITE" id="PS52004">
    <property type="entry name" value="KS3_2"/>
    <property type="match status" value="1"/>
</dbReference>
<dbReference type="InterPro" id="IPR014031">
    <property type="entry name" value="Ketoacyl_synth_C"/>
</dbReference>
<dbReference type="SUPFAM" id="SSF51735">
    <property type="entry name" value="NAD(P)-binding Rossmann-fold domains"/>
    <property type="match status" value="2"/>
</dbReference>
<dbReference type="GO" id="GO:0004315">
    <property type="term" value="F:3-oxoacyl-[acyl-carrier-protein] synthase activity"/>
    <property type="evidence" value="ECO:0007669"/>
    <property type="project" value="InterPro"/>
</dbReference>
<dbReference type="PANTHER" id="PTHR43775">
    <property type="entry name" value="FATTY ACID SYNTHASE"/>
    <property type="match status" value="1"/>
</dbReference>
<evidence type="ECO:0000256" key="1">
    <source>
        <dbReference type="ARBA" id="ARBA00022450"/>
    </source>
</evidence>
<dbReference type="SMART" id="SM00827">
    <property type="entry name" value="PKS_AT"/>
    <property type="match status" value="1"/>
</dbReference>
<dbReference type="InterPro" id="IPR036291">
    <property type="entry name" value="NAD(P)-bd_dom_sf"/>
</dbReference>
<reference evidence="6 7" key="1">
    <citation type="submission" date="2017-01" db="EMBL/GenBank/DDBJ databases">
        <authorList>
            <person name="Mah S.A."/>
            <person name="Swanson W.J."/>
            <person name="Moy G.W."/>
            <person name="Vacquier V.D."/>
        </authorList>
    </citation>
    <scope>NUCLEOTIDE SEQUENCE [LARGE SCALE GENOMIC DNA]</scope>
    <source>
        <strain evidence="6 7">DSM 11589</strain>
    </source>
</reference>
<dbReference type="Pfam" id="PF16197">
    <property type="entry name" value="KAsynt_C_assoc"/>
    <property type="match status" value="1"/>
</dbReference>
<dbReference type="SUPFAM" id="SSF55048">
    <property type="entry name" value="Probable ACP-binding domain of malonyl-CoA ACP transacylase"/>
    <property type="match status" value="1"/>
</dbReference>
<dbReference type="CDD" id="cd00833">
    <property type="entry name" value="PKS"/>
    <property type="match status" value="1"/>
</dbReference>
<dbReference type="GO" id="GO:0005886">
    <property type="term" value="C:plasma membrane"/>
    <property type="evidence" value="ECO:0007669"/>
    <property type="project" value="TreeGrafter"/>
</dbReference>
<dbReference type="Pfam" id="PF02801">
    <property type="entry name" value="Ketoacyl-synt_C"/>
    <property type="match status" value="1"/>
</dbReference>
<dbReference type="InterPro" id="IPR014030">
    <property type="entry name" value="Ketoacyl_synth_N"/>
</dbReference>
<dbReference type="InterPro" id="IPR016036">
    <property type="entry name" value="Malonyl_transacylase_ACP-bd"/>
</dbReference>
<dbReference type="SMART" id="SM00825">
    <property type="entry name" value="PKS_KS"/>
    <property type="match status" value="1"/>
</dbReference>
<proteinExistence type="predicted"/>
<dbReference type="GO" id="GO:0005737">
    <property type="term" value="C:cytoplasm"/>
    <property type="evidence" value="ECO:0007669"/>
    <property type="project" value="TreeGrafter"/>
</dbReference>
<dbReference type="InterPro" id="IPR013968">
    <property type="entry name" value="PKS_KR"/>
</dbReference>
<name>A0A1N7P982_9PROT</name>
<dbReference type="SMART" id="SM00822">
    <property type="entry name" value="PKS_KR"/>
    <property type="match status" value="1"/>
</dbReference>
<dbReference type="InterPro" id="IPR001227">
    <property type="entry name" value="Ac_transferase_dom_sf"/>
</dbReference>
<evidence type="ECO:0000259" key="5">
    <source>
        <dbReference type="PROSITE" id="PS52004"/>
    </source>
</evidence>
<evidence type="ECO:0000256" key="3">
    <source>
        <dbReference type="ARBA" id="ARBA00022679"/>
    </source>
</evidence>
<dbReference type="InterPro" id="IPR018201">
    <property type="entry name" value="Ketoacyl_synth_AS"/>
</dbReference>
<dbReference type="InterPro" id="IPR032821">
    <property type="entry name" value="PKS_assoc"/>
</dbReference>
<evidence type="ECO:0000259" key="4">
    <source>
        <dbReference type="PROSITE" id="PS50075"/>
    </source>
</evidence>
<dbReference type="Gene3D" id="3.40.47.10">
    <property type="match status" value="1"/>
</dbReference>
<keyword evidence="2" id="KW-0597">Phosphoprotein</keyword>
<dbReference type="InterPro" id="IPR016035">
    <property type="entry name" value="Acyl_Trfase/lysoPLipase"/>
</dbReference>
<dbReference type="PROSITE" id="PS00606">
    <property type="entry name" value="KS3_1"/>
    <property type="match status" value="1"/>
</dbReference>
<dbReference type="PROSITE" id="PS50075">
    <property type="entry name" value="CARRIER"/>
    <property type="match status" value="1"/>
</dbReference>
<dbReference type="EMBL" id="FTOA01000006">
    <property type="protein sequence ID" value="SIT07153.1"/>
    <property type="molecule type" value="Genomic_DNA"/>
</dbReference>
<dbReference type="GO" id="GO:0004312">
    <property type="term" value="F:fatty acid synthase activity"/>
    <property type="evidence" value="ECO:0007669"/>
    <property type="project" value="TreeGrafter"/>
</dbReference>
<dbReference type="Pfam" id="PF00109">
    <property type="entry name" value="ketoacyl-synt"/>
    <property type="match status" value="1"/>
</dbReference>
<protein>
    <submittedName>
        <fullName evidence="6">Acyl transferase domain-containing protein</fullName>
    </submittedName>
</protein>
<organism evidence="6 7">
    <name type="scientific">Insolitispirillum peregrinum</name>
    <dbReference type="NCBI Taxonomy" id="80876"/>
    <lineage>
        <taxon>Bacteria</taxon>
        <taxon>Pseudomonadati</taxon>
        <taxon>Pseudomonadota</taxon>
        <taxon>Alphaproteobacteria</taxon>
        <taxon>Rhodospirillales</taxon>
        <taxon>Novispirillaceae</taxon>
        <taxon>Insolitispirillum</taxon>
    </lineage>
</organism>
<dbReference type="Gene3D" id="3.40.50.720">
    <property type="entry name" value="NAD(P)-binding Rossmann-like Domain"/>
    <property type="match status" value="1"/>
</dbReference>
<evidence type="ECO:0000313" key="6">
    <source>
        <dbReference type="EMBL" id="SIT07153.1"/>
    </source>
</evidence>
<dbReference type="PANTHER" id="PTHR43775:SF37">
    <property type="entry name" value="SI:DKEY-61P9.11"/>
    <property type="match status" value="1"/>
</dbReference>
<dbReference type="InterPro" id="IPR020841">
    <property type="entry name" value="PKS_Beta-ketoAc_synthase_dom"/>
</dbReference>
<keyword evidence="7" id="KW-1185">Reference proteome</keyword>
<dbReference type="InterPro" id="IPR014043">
    <property type="entry name" value="Acyl_transferase_dom"/>
</dbReference>
<keyword evidence="1" id="KW-0596">Phosphopantetheine</keyword>
<evidence type="ECO:0000313" key="7">
    <source>
        <dbReference type="Proteomes" id="UP000185678"/>
    </source>
</evidence>
<dbReference type="Gene3D" id="3.40.366.10">
    <property type="entry name" value="Malonyl-Coenzyme A Acyl Carrier Protein, domain 2"/>
    <property type="match status" value="1"/>
</dbReference>
<dbReference type="OrthoDB" id="9778690at2"/>
<dbReference type="STRING" id="80876.SAMN05421779_106160"/>
<dbReference type="InterPro" id="IPR016039">
    <property type="entry name" value="Thiolase-like"/>
</dbReference>
<dbReference type="InterPro" id="IPR009081">
    <property type="entry name" value="PP-bd_ACP"/>
</dbReference>
<dbReference type="InterPro" id="IPR050091">
    <property type="entry name" value="PKS_NRPS_Biosynth_Enz"/>
</dbReference>
<dbReference type="Pfam" id="PF08659">
    <property type="entry name" value="KR"/>
    <property type="match status" value="1"/>
</dbReference>
<dbReference type="Proteomes" id="UP000185678">
    <property type="component" value="Unassembled WGS sequence"/>
</dbReference>
<dbReference type="Gene3D" id="3.40.50.1820">
    <property type="entry name" value="alpha/beta hydrolase"/>
    <property type="match status" value="1"/>
</dbReference>